<evidence type="ECO:0000313" key="5">
    <source>
        <dbReference type="Proteomes" id="UP000308489"/>
    </source>
</evidence>
<organism evidence="4 5">
    <name type="scientific">Hathewaya histolytica</name>
    <name type="common">Clostridium histolyticum</name>
    <dbReference type="NCBI Taxonomy" id="1498"/>
    <lineage>
        <taxon>Bacteria</taxon>
        <taxon>Bacillati</taxon>
        <taxon>Bacillota</taxon>
        <taxon>Clostridia</taxon>
        <taxon>Eubacteriales</taxon>
        <taxon>Clostridiaceae</taxon>
        <taxon>Hathewaya</taxon>
    </lineage>
</organism>
<dbReference type="InterPro" id="IPR051331">
    <property type="entry name" value="Chorismate_mutase-related"/>
</dbReference>
<keyword evidence="1 4" id="KW-0413">Isomerase</keyword>
<dbReference type="InterPro" id="IPR002701">
    <property type="entry name" value="CM_II_prokaryot"/>
</dbReference>
<dbReference type="NCBIfam" id="TIGR01805">
    <property type="entry name" value="CM_mono_grmpos"/>
    <property type="match status" value="1"/>
</dbReference>
<feature type="domain" description="Chorismate mutase" evidence="3">
    <location>
        <begin position="1"/>
        <end position="88"/>
    </location>
</feature>
<dbReference type="SMART" id="SM00830">
    <property type="entry name" value="CM_2"/>
    <property type="match status" value="1"/>
</dbReference>
<dbReference type="GO" id="GO:0004106">
    <property type="term" value="F:chorismate mutase activity"/>
    <property type="evidence" value="ECO:0007669"/>
    <property type="project" value="UniProtKB-EC"/>
</dbReference>
<dbReference type="EC" id="5.4.99.5" evidence="4"/>
<feature type="coiled-coil region" evidence="2">
    <location>
        <begin position="4"/>
        <end position="66"/>
    </location>
</feature>
<dbReference type="SUPFAM" id="SSF48600">
    <property type="entry name" value="Chorismate mutase II"/>
    <property type="match status" value="1"/>
</dbReference>
<dbReference type="RefSeq" id="WP_138209320.1">
    <property type="nucleotide sequence ID" value="NZ_CBCRUQ010000009.1"/>
</dbReference>
<dbReference type="InterPro" id="IPR036263">
    <property type="entry name" value="Chorismate_II_sf"/>
</dbReference>
<dbReference type="PANTHER" id="PTHR38041">
    <property type="entry name" value="CHORISMATE MUTASE"/>
    <property type="match status" value="1"/>
</dbReference>
<dbReference type="InterPro" id="IPR011279">
    <property type="entry name" value="Chorismate_mutase_GmP"/>
</dbReference>
<evidence type="ECO:0000313" key="4">
    <source>
        <dbReference type="EMBL" id="VTQ84440.1"/>
    </source>
</evidence>
<dbReference type="OrthoDB" id="9802281at2"/>
<protein>
    <submittedName>
        <fullName evidence="4">Bifunctional chorismate mutase/prephenate dehydratase</fullName>
        <ecNumber evidence="4">5.4.99.5</ecNumber>
    </submittedName>
</protein>
<gene>
    <name evidence="4" type="primary">pheA</name>
    <name evidence="4" type="ORF">NCTC503_00540</name>
</gene>
<dbReference type="AlphaFoldDB" id="A0A4U9R6W8"/>
<dbReference type="Proteomes" id="UP000308489">
    <property type="component" value="Chromosome 1"/>
</dbReference>
<dbReference type="EMBL" id="LR590481">
    <property type="protein sequence ID" value="VTQ84440.1"/>
    <property type="molecule type" value="Genomic_DNA"/>
</dbReference>
<dbReference type="KEGG" id="hhw:NCTC503_00540"/>
<name>A0A4U9R6W8_HATHI</name>
<evidence type="ECO:0000256" key="1">
    <source>
        <dbReference type="ARBA" id="ARBA00023235"/>
    </source>
</evidence>
<accession>A0A4U9R6W8</accession>
<dbReference type="Pfam" id="PF01817">
    <property type="entry name" value="CM_2"/>
    <property type="match status" value="1"/>
</dbReference>
<dbReference type="Gene3D" id="1.20.59.10">
    <property type="entry name" value="Chorismate mutase"/>
    <property type="match status" value="1"/>
</dbReference>
<evidence type="ECO:0000256" key="2">
    <source>
        <dbReference type="SAM" id="Coils"/>
    </source>
</evidence>
<sequence length="91" mass="11225">MEDIKNIRREIDNIDKELVRIFEERLNLSLKVMEYKKERSLPILDKNREEQVIKQAKENLNNIKYEEYLEDFFTKLMEISKKVQYHVGYKE</sequence>
<keyword evidence="5" id="KW-1185">Reference proteome</keyword>
<proteinExistence type="predicted"/>
<reference evidence="4 5" key="1">
    <citation type="submission" date="2019-05" db="EMBL/GenBank/DDBJ databases">
        <authorList>
            <consortium name="Pathogen Informatics"/>
        </authorList>
    </citation>
    <scope>NUCLEOTIDE SEQUENCE [LARGE SCALE GENOMIC DNA]</scope>
    <source>
        <strain evidence="4 5">NCTC503</strain>
    </source>
</reference>
<dbReference type="GO" id="GO:0046417">
    <property type="term" value="P:chorismate metabolic process"/>
    <property type="evidence" value="ECO:0007669"/>
    <property type="project" value="InterPro"/>
</dbReference>
<dbReference type="InterPro" id="IPR036979">
    <property type="entry name" value="CM_dom_sf"/>
</dbReference>
<dbReference type="PROSITE" id="PS51168">
    <property type="entry name" value="CHORISMATE_MUT_2"/>
    <property type="match status" value="1"/>
</dbReference>
<dbReference type="PANTHER" id="PTHR38041:SF1">
    <property type="entry name" value="CHORISMATE MUTASE"/>
    <property type="match status" value="1"/>
</dbReference>
<evidence type="ECO:0000259" key="3">
    <source>
        <dbReference type="PROSITE" id="PS51168"/>
    </source>
</evidence>
<dbReference type="GO" id="GO:0009697">
    <property type="term" value="P:salicylic acid biosynthetic process"/>
    <property type="evidence" value="ECO:0007669"/>
    <property type="project" value="TreeGrafter"/>
</dbReference>
<keyword evidence="2" id="KW-0175">Coiled coil</keyword>